<evidence type="ECO:0000259" key="1">
    <source>
        <dbReference type="Pfam" id="PF00561"/>
    </source>
</evidence>
<feature type="domain" description="AB hydrolase-1" evidence="1">
    <location>
        <begin position="30"/>
        <end position="271"/>
    </location>
</feature>
<dbReference type="InterPro" id="IPR000639">
    <property type="entry name" value="Epox_hydrolase-like"/>
</dbReference>
<sequence length="289" mass="31813">MTAPPQGVEVDHVEFPAGKIRYHRAGSGGPAVVLLHGGGVDNGLLSWRHAVPTLAVDHRVYIPDLPGQGGSTGWRGRANQRTLEEVLRWLLDTWGVHEAVLVGLSLGGSVATGFALRHPHRVRGLVLVDAGGLQHRMHHHLAHYLLTRTRFVDSAVAKTLGLHRSLTRSFLTRGVLADTDQVPGMEEVLGEVHAEIRNRKSVFTDWQRDAIGRRAMKVNHLPQLERLRCPTMLVHGERDTVVPVSVAREAAGAIPGSKLRVISGAGHWPNRERPNEFNALLREFVNGKR</sequence>
<dbReference type="Proteomes" id="UP000569329">
    <property type="component" value="Unassembled WGS sequence"/>
</dbReference>
<dbReference type="PANTHER" id="PTHR43798">
    <property type="entry name" value="MONOACYLGLYCEROL LIPASE"/>
    <property type="match status" value="1"/>
</dbReference>
<proteinExistence type="predicted"/>
<evidence type="ECO:0000313" key="3">
    <source>
        <dbReference type="Proteomes" id="UP000569329"/>
    </source>
</evidence>
<keyword evidence="3" id="KW-1185">Reference proteome</keyword>
<dbReference type="Gene3D" id="3.40.50.1820">
    <property type="entry name" value="alpha/beta hydrolase"/>
    <property type="match status" value="1"/>
</dbReference>
<dbReference type="SUPFAM" id="SSF53474">
    <property type="entry name" value="alpha/beta-Hydrolases"/>
    <property type="match status" value="1"/>
</dbReference>
<dbReference type="PANTHER" id="PTHR43798:SF33">
    <property type="entry name" value="HYDROLASE, PUTATIVE (AFU_ORTHOLOGUE AFUA_2G14860)-RELATED"/>
    <property type="match status" value="1"/>
</dbReference>
<dbReference type="InterPro" id="IPR050266">
    <property type="entry name" value="AB_hydrolase_sf"/>
</dbReference>
<dbReference type="InterPro" id="IPR029058">
    <property type="entry name" value="AB_hydrolase_fold"/>
</dbReference>
<evidence type="ECO:0000313" key="2">
    <source>
        <dbReference type="EMBL" id="MBA8825182.1"/>
    </source>
</evidence>
<organism evidence="2 3">
    <name type="scientific">Halosaccharopolyspora lacisalsi</name>
    <dbReference type="NCBI Taxonomy" id="1000566"/>
    <lineage>
        <taxon>Bacteria</taxon>
        <taxon>Bacillati</taxon>
        <taxon>Actinomycetota</taxon>
        <taxon>Actinomycetes</taxon>
        <taxon>Pseudonocardiales</taxon>
        <taxon>Pseudonocardiaceae</taxon>
        <taxon>Halosaccharopolyspora</taxon>
    </lineage>
</organism>
<accession>A0A839DT76</accession>
<dbReference type="GO" id="GO:0003824">
    <property type="term" value="F:catalytic activity"/>
    <property type="evidence" value="ECO:0007669"/>
    <property type="project" value="InterPro"/>
</dbReference>
<gene>
    <name evidence="2" type="ORF">FHX42_002533</name>
</gene>
<dbReference type="InterPro" id="IPR000073">
    <property type="entry name" value="AB_hydrolase_1"/>
</dbReference>
<dbReference type="Pfam" id="PF00561">
    <property type="entry name" value="Abhydrolase_1"/>
    <property type="match status" value="1"/>
</dbReference>
<dbReference type="RefSeq" id="WP_182544405.1">
    <property type="nucleotide sequence ID" value="NZ_JACGWZ010000003.1"/>
</dbReference>
<name>A0A839DT76_9PSEU</name>
<comment type="caution">
    <text evidence="2">The sequence shown here is derived from an EMBL/GenBank/DDBJ whole genome shotgun (WGS) entry which is preliminary data.</text>
</comment>
<dbReference type="PRINTS" id="PR00111">
    <property type="entry name" value="ABHYDROLASE"/>
</dbReference>
<reference evidence="2 3" key="1">
    <citation type="submission" date="2020-07" db="EMBL/GenBank/DDBJ databases">
        <title>Sequencing the genomes of 1000 actinobacteria strains.</title>
        <authorList>
            <person name="Klenk H.-P."/>
        </authorList>
    </citation>
    <scope>NUCLEOTIDE SEQUENCE [LARGE SCALE GENOMIC DNA]</scope>
    <source>
        <strain evidence="2 3">DSM 45975</strain>
    </source>
</reference>
<protein>
    <submittedName>
        <fullName evidence="2">Pimeloyl-ACP methyl ester carboxylesterase</fullName>
    </submittedName>
</protein>
<dbReference type="AlphaFoldDB" id="A0A839DT76"/>
<dbReference type="PRINTS" id="PR00412">
    <property type="entry name" value="EPOXHYDRLASE"/>
</dbReference>
<dbReference type="GO" id="GO:0016020">
    <property type="term" value="C:membrane"/>
    <property type="evidence" value="ECO:0007669"/>
    <property type="project" value="TreeGrafter"/>
</dbReference>
<dbReference type="EMBL" id="JACGWZ010000003">
    <property type="protein sequence ID" value="MBA8825182.1"/>
    <property type="molecule type" value="Genomic_DNA"/>
</dbReference>